<organism evidence="2 3">
    <name type="scientific">Finegoldia magna</name>
    <name type="common">Peptostreptococcus magnus</name>
    <dbReference type="NCBI Taxonomy" id="1260"/>
    <lineage>
        <taxon>Bacteria</taxon>
        <taxon>Bacillati</taxon>
        <taxon>Bacillota</taxon>
        <taxon>Tissierellia</taxon>
        <taxon>Tissierellales</taxon>
        <taxon>Peptoniphilaceae</taxon>
        <taxon>Finegoldia</taxon>
    </lineage>
</organism>
<dbReference type="EMBL" id="PNHD01000002">
    <property type="protein sequence ID" value="PMC60679.1"/>
    <property type="molecule type" value="Genomic_DNA"/>
</dbReference>
<dbReference type="RefSeq" id="WP_102163751.1">
    <property type="nucleotide sequence ID" value="NZ_PNHD01000002.1"/>
</dbReference>
<name>A0A2N6SUF4_FINMA</name>
<accession>A0A2N6SUF4</accession>
<reference evidence="2 3" key="1">
    <citation type="submission" date="2017-09" db="EMBL/GenBank/DDBJ databases">
        <title>Bacterial strain isolated from the female urinary microbiota.</title>
        <authorList>
            <person name="Thomas-White K."/>
            <person name="Kumar N."/>
            <person name="Forster S."/>
            <person name="Putonti C."/>
            <person name="Lawley T."/>
            <person name="Wolfe A.J."/>
        </authorList>
    </citation>
    <scope>NUCLEOTIDE SEQUENCE [LARGE SCALE GENOMIC DNA]</scope>
    <source>
        <strain evidence="2 3">UMB0115</strain>
    </source>
</reference>
<keyword evidence="1" id="KW-0175">Coiled coil</keyword>
<comment type="caution">
    <text evidence="2">The sequence shown here is derived from an EMBL/GenBank/DDBJ whole genome shotgun (WGS) entry which is preliminary data.</text>
</comment>
<sequence length="188" mass="22338">MFKIERIEGKLEITTPYSSSFVTAIKKLGGKWNKDKKVWVVDEEFENKVNDLIIRIYNYDITGTEKVITVQYNAKDFYDGDDIVIGNRIAVYRPSRDQEVRLKDTIIIENDFPARGGSAQYPTVFEYNAEYDVILRTDLYERYYNKLTDEEKEKVEIIKKESDRDTLLREKEQLEKRLEEINKLLEEK</sequence>
<evidence type="ECO:0000313" key="3">
    <source>
        <dbReference type="Proteomes" id="UP000235723"/>
    </source>
</evidence>
<evidence type="ECO:0000256" key="1">
    <source>
        <dbReference type="SAM" id="Coils"/>
    </source>
</evidence>
<protein>
    <submittedName>
        <fullName evidence="2">Uncharacterized protein</fullName>
    </submittedName>
</protein>
<feature type="coiled-coil region" evidence="1">
    <location>
        <begin position="157"/>
        <end position="188"/>
    </location>
</feature>
<dbReference type="Proteomes" id="UP000235723">
    <property type="component" value="Unassembled WGS sequence"/>
</dbReference>
<proteinExistence type="predicted"/>
<gene>
    <name evidence="2" type="ORF">CJ208_02090</name>
</gene>
<evidence type="ECO:0000313" key="2">
    <source>
        <dbReference type="EMBL" id="PMC60679.1"/>
    </source>
</evidence>
<dbReference type="AlphaFoldDB" id="A0A2N6SUF4"/>